<dbReference type="RefSeq" id="WP_204803664.1">
    <property type="nucleotide sequence ID" value="NZ_JACSNX010000006.1"/>
</dbReference>
<keyword evidence="2" id="KW-0238">DNA-binding</keyword>
<keyword evidence="3" id="KW-1185">Reference proteome</keyword>
<evidence type="ECO:0000313" key="3">
    <source>
        <dbReference type="Proteomes" id="UP000719500"/>
    </source>
</evidence>
<protein>
    <submittedName>
        <fullName evidence="2">Arc family DNA-binding protein</fullName>
    </submittedName>
</protein>
<dbReference type="InterPro" id="IPR012869">
    <property type="entry name" value="RHH_5"/>
</dbReference>
<dbReference type="Gene3D" id="1.10.1220.10">
    <property type="entry name" value="Met repressor-like"/>
    <property type="match status" value="1"/>
</dbReference>
<evidence type="ECO:0000313" key="2">
    <source>
        <dbReference type="EMBL" id="MBM6851073.1"/>
    </source>
</evidence>
<evidence type="ECO:0000259" key="1">
    <source>
        <dbReference type="Pfam" id="PF07878"/>
    </source>
</evidence>
<proteinExistence type="predicted"/>
<accession>A0ABS2FVI4</accession>
<dbReference type="Pfam" id="PF07878">
    <property type="entry name" value="RHH_5"/>
    <property type="match status" value="1"/>
</dbReference>
<dbReference type="Proteomes" id="UP000719500">
    <property type="component" value="Unassembled WGS sequence"/>
</dbReference>
<dbReference type="GO" id="GO:0003677">
    <property type="term" value="F:DNA binding"/>
    <property type="evidence" value="ECO:0007669"/>
    <property type="project" value="UniProtKB-KW"/>
</dbReference>
<dbReference type="EMBL" id="JACSNX010000006">
    <property type="protein sequence ID" value="MBM6851073.1"/>
    <property type="molecule type" value="Genomic_DNA"/>
</dbReference>
<name>A0ABS2FVI4_9FIRM</name>
<dbReference type="SUPFAM" id="SSF47598">
    <property type="entry name" value="Ribbon-helix-helix"/>
    <property type="match status" value="1"/>
</dbReference>
<dbReference type="InterPro" id="IPR010985">
    <property type="entry name" value="Ribbon_hlx_hlx"/>
</dbReference>
<dbReference type="InterPro" id="IPR013321">
    <property type="entry name" value="Arc_rbn_hlx_hlx"/>
</dbReference>
<reference evidence="2 3" key="1">
    <citation type="journal article" date="2021" name="Sci. Rep.">
        <title>The distribution of antibiotic resistance genes in chicken gut microbiota commensals.</title>
        <authorList>
            <person name="Juricova H."/>
            <person name="Matiasovicova J."/>
            <person name="Kubasova T."/>
            <person name="Cejkova D."/>
            <person name="Rychlik I."/>
        </authorList>
    </citation>
    <scope>NUCLEOTIDE SEQUENCE [LARGE SCALE GENOMIC DNA]</scope>
    <source>
        <strain evidence="2 3">An411</strain>
    </source>
</reference>
<organism evidence="2 3">
    <name type="scientific">Oscillibacter valericigenes</name>
    <dbReference type="NCBI Taxonomy" id="351091"/>
    <lineage>
        <taxon>Bacteria</taxon>
        <taxon>Bacillati</taxon>
        <taxon>Bacillota</taxon>
        <taxon>Clostridia</taxon>
        <taxon>Eubacteriales</taxon>
        <taxon>Oscillospiraceae</taxon>
        <taxon>Oscillibacter</taxon>
    </lineage>
</organism>
<sequence length="71" mass="7789">MASKSEYRNGWIAEKLDRINLTVPKGKKDAIKAHAEAQGESVNGFINRAIDEAMERDNAVSAVSEGQREGE</sequence>
<feature type="domain" description="CopG-like ribbon-helix-helix" evidence="1">
    <location>
        <begin position="17"/>
        <end position="56"/>
    </location>
</feature>
<comment type="caution">
    <text evidence="2">The sequence shown here is derived from an EMBL/GenBank/DDBJ whole genome shotgun (WGS) entry which is preliminary data.</text>
</comment>
<gene>
    <name evidence="2" type="ORF">H9X91_06415</name>
</gene>